<dbReference type="GO" id="GO:0043130">
    <property type="term" value="F:ubiquitin binding"/>
    <property type="evidence" value="ECO:0007669"/>
    <property type="project" value="InterPro"/>
</dbReference>
<dbReference type="SUPFAM" id="SSF89009">
    <property type="entry name" value="GAT-like domain"/>
    <property type="match status" value="1"/>
</dbReference>
<dbReference type="FunFam" id="1.20.58.160:FF:000001">
    <property type="entry name" value="TOM1-like protein 2 isoform X1"/>
    <property type="match status" value="1"/>
</dbReference>
<dbReference type="AlphaFoldDB" id="A0A8C6MN58"/>
<feature type="domain" description="GAT" evidence="7">
    <location>
        <begin position="210"/>
        <end position="298"/>
    </location>
</feature>
<dbReference type="PROSITE" id="PS50909">
    <property type="entry name" value="GAT"/>
    <property type="match status" value="1"/>
</dbReference>
<dbReference type="GO" id="GO:0005768">
    <property type="term" value="C:endosome"/>
    <property type="evidence" value="ECO:0007669"/>
    <property type="project" value="TreeGrafter"/>
</dbReference>
<dbReference type="InterPro" id="IPR008942">
    <property type="entry name" value="ENTH_VHS"/>
</dbReference>
<evidence type="ECO:0000313" key="8">
    <source>
        <dbReference type="Ensembl" id="ENSNFUP00015035738.1"/>
    </source>
</evidence>
<sequence>PLEVLGLPWGWTAGGCEWATDGGLQSEDWSLNMEICDIINETDEGPKDAMRALKKRLCSNRNYREVMLALTVLEACVKNCGHRFHVQVASKDFIDGVLVKIISPKTNPPAIVQDKVLSLIQSWADAFRSSPDLTGVVHIYEELKRKGIEFPMADLDALSPIHTPRRGTPEVDPAMLKYLAPVSPAAGMPKTGPAAPASTNVPNPITATPEQIARLRSELDIVRGNIKVMSEMLTEMVPGQEDVSDLELLQELNRTCRAMQQRVVELISRVSNEEVTEELLHANDDLNNVFLRYERYERYRSGRAAKNGGLLSDATEDNLIDLGPGSPAVVTPRITSSLPKWADSGMGGADSGAAPVSGTLSSLSTQKDDFDMFAQTRSSSLAEQRKSVKYEDPHALGGLASALDVRQQNASGIPVSQSSVMDDIEEWLCADVKGEASEEGVTSEEFDKFLEERAKAVDTLPSPPGANPPHPARAPGGSHKKAERTEDALFAL</sequence>
<reference evidence="8" key="2">
    <citation type="submission" date="2025-08" db="UniProtKB">
        <authorList>
            <consortium name="Ensembl"/>
        </authorList>
    </citation>
    <scope>IDENTIFICATION</scope>
</reference>
<name>A0A8C6MN58_NOTFU</name>
<comment type="similarity">
    <text evidence="1 4">Belongs to the TOM1 family.</text>
</comment>
<protein>
    <submittedName>
        <fullName evidence="8">Target of myb1 like 2 membrane trafficking protein</fullName>
    </submittedName>
</protein>
<dbReference type="GO" id="GO:0015031">
    <property type="term" value="P:protein transport"/>
    <property type="evidence" value="ECO:0007669"/>
    <property type="project" value="UniProtKB-UniRule"/>
</dbReference>
<dbReference type="SUPFAM" id="SSF48464">
    <property type="entry name" value="ENTH/VHS domain"/>
    <property type="match status" value="1"/>
</dbReference>
<reference evidence="8" key="1">
    <citation type="submission" date="2014-08" db="EMBL/GenBank/DDBJ databases">
        <authorList>
            <person name="Senf B."/>
            <person name="Petzold A."/>
            <person name="Downie B.R."/>
            <person name="Koch P."/>
            <person name="Platzer M."/>
        </authorList>
    </citation>
    <scope>NUCLEOTIDE SEQUENCE [LARGE SCALE GENOMIC DNA]</scope>
    <source>
        <strain evidence="8">GRZ</strain>
    </source>
</reference>
<feature type="compositionally biased region" description="Pro residues" evidence="5">
    <location>
        <begin position="461"/>
        <end position="472"/>
    </location>
</feature>
<dbReference type="FunFam" id="1.25.40.90:FF:000003">
    <property type="entry name" value="TOM1-like protein 2 isoform X1"/>
    <property type="match status" value="1"/>
</dbReference>
<dbReference type="GO" id="GO:0007165">
    <property type="term" value="P:signal transduction"/>
    <property type="evidence" value="ECO:0007669"/>
    <property type="project" value="TreeGrafter"/>
</dbReference>
<dbReference type="GO" id="GO:0030276">
    <property type="term" value="F:clathrin binding"/>
    <property type="evidence" value="ECO:0007669"/>
    <property type="project" value="TreeGrafter"/>
</dbReference>
<dbReference type="Pfam" id="PF03127">
    <property type="entry name" value="GAT"/>
    <property type="match status" value="1"/>
</dbReference>
<accession>A0A8C6MN58</accession>
<evidence type="ECO:0000313" key="9">
    <source>
        <dbReference type="Proteomes" id="UP000694548"/>
    </source>
</evidence>
<keyword evidence="9" id="KW-1185">Reference proteome</keyword>
<dbReference type="InterPro" id="IPR002014">
    <property type="entry name" value="VHS_dom"/>
</dbReference>
<dbReference type="InterPro" id="IPR004152">
    <property type="entry name" value="GAT_dom"/>
</dbReference>
<evidence type="ECO:0000256" key="3">
    <source>
        <dbReference type="ARBA" id="ARBA00022927"/>
    </source>
</evidence>
<dbReference type="PANTHER" id="PTHR13856:SF31">
    <property type="entry name" value="TOM1-LIKE PROTEIN 2"/>
    <property type="match status" value="1"/>
</dbReference>
<feature type="region of interest" description="Disordered" evidence="5">
    <location>
        <begin position="452"/>
        <end position="492"/>
    </location>
</feature>
<reference evidence="8" key="3">
    <citation type="submission" date="2025-09" db="UniProtKB">
        <authorList>
            <consortium name="Ensembl"/>
        </authorList>
    </citation>
    <scope>IDENTIFICATION</scope>
</reference>
<dbReference type="Proteomes" id="UP000694548">
    <property type="component" value="Chromosome sgr03"/>
</dbReference>
<dbReference type="SMART" id="SM00288">
    <property type="entry name" value="VHS"/>
    <property type="match status" value="1"/>
</dbReference>
<proteinExistence type="inferred from homology"/>
<evidence type="ECO:0000256" key="1">
    <source>
        <dbReference type="ARBA" id="ARBA00007708"/>
    </source>
</evidence>
<dbReference type="InterPro" id="IPR038425">
    <property type="entry name" value="GAT_sf"/>
</dbReference>
<dbReference type="GeneTree" id="ENSGT00940000156940"/>
<dbReference type="InterPro" id="IPR014645">
    <property type="entry name" value="TOM1"/>
</dbReference>
<evidence type="ECO:0000256" key="2">
    <source>
        <dbReference type="ARBA" id="ARBA00022448"/>
    </source>
</evidence>
<dbReference type="Ensembl" id="ENSNFUT00015037317.1">
    <property type="protein sequence ID" value="ENSNFUP00015035738.1"/>
    <property type="gene ID" value="ENSNFUG00015016895.1"/>
</dbReference>
<keyword evidence="3 4" id="KW-0653">Protein transport</keyword>
<feature type="compositionally biased region" description="Basic and acidic residues" evidence="5">
    <location>
        <begin position="483"/>
        <end position="492"/>
    </location>
</feature>
<keyword evidence="2 4" id="KW-0813">Transport</keyword>
<dbReference type="CDD" id="cd14238">
    <property type="entry name" value="GAT_TM1L2"/>
    <property type="match status" value="1"/>
</dbReference>
<dbReference type="PANTHER" id="PTHR13856">
    <property type="entry name" value="VHS DOMAIN CONTAINING PROTEIN FAMILY"/>
    <property type="match status" value="1"/>
</dbReference>
<organism evidence="8 9">
    <name type="scientific">Nothobranchius furzeri</name>
    <name type="common">Turquoise killifish</name>
    <dbReference type="NCBI Taxonomy" id="105023"/>
    <lineage>
        <taxon>Eukaryota</taxon>
        <taxon>Metazoa</taxon>
        <taxon>Chordata</taxon>
        <taxon>Craniata</taxon>
        <taxon>Vertebrata</taxon>
        <taxon>Euteleostomi</taxon>
        <taxon>Actinopterygii</taxon>
        <taxon>Neopterygii</taxon>
        <taxon>Teleostei</taxon>
        <taxon>Neoteleostei</taxon>
        <taxon>Acanthomorphata</taxon>
        <taxon>Ovalentaria</taxon>
        <taxon>Atherinomorphae</taxon>
        <taxon>Cyprinodontiformes</taxon>
        <taxon>Nothobranchiidae</taxon>
        <taxon>Nothobranchius</taxon>
    </lineage>
</organism>
<feature type="domain" description="VHS" evidence="6">
    <location>
        <begin position="19"/>
        <end position="151"/>
    </location>
</feature>
<dbReference type="Pfam" id="PF00790">
    <property type="entry name" value="VHS"/>
    <property type="match status" value="1"/>
</dbReference>
<dbReference type="PIRSF" id="PIRSF036948">
    <property type="entry name" value="TOM1"/>
    <property type="match status" value="1"/>
</dbReference>
<dbReference type="GO" id="GO:0016020">
    <property type="term" value="C:membrane"/>
    <property type="evidence" value="ECO:0007669"/>
    <property type="project" value="TreeGrafter"/>
</dbReference>
<dbReference type="PROSITE" id="PS50179">
    <property type="entry name" value="VHS"/>
    <property type="match status" value="1"/>
</dbReference>
<dbReference type="Gene3D" id="1.20.58.160">
    <property type="match status" value="1"/>
</dbReference>
<dbReference type="GO" id="GO:0035091">
    <property type="term" value="F:phosphatidylinositol binding"/>
    <property type="evidence" value="ECO:0007669"/>
    <property type="project" value="InterPro"/>
</dbReference>
<gene>
    <name evidence="8" type="primary">TOM1L2</name>
</gene>
<evidence type="ECO:0000256" key="5">
    <source>
        <dbReference type="SAM" id="MobiDB-lite"/>
    </source>
</evidence>
<evidence type="ECO:0000256" key="4">
    <source>
        <dbReference type="PIRNR" id="PIRNR036948"/>
    </source>
</evidence>
<dbReference type="Gene3D" id="1.25.40.90">
    <property type="match status" value="1"/>
</dbReference>
<evidence type="ECO:0000259" key="7">
    <source>
        <dbReference type="PROSITE" id="PS50909"/>
    </source>
</evidence>
<evidence type="ECO:0000259" key="6">
    <source>
        <dbReference type="PROSITE" id="PS50179"/>
    </source>
</evidence>